<dbReference type="GO" id="GO:0008831">
    <property type="term" value="F:dTDP-4-dehydrorhamnose reductase activity"/>
    <property type="evidence" value="ECO:0007669"/>
    <property type="project" value="UniProtKB-EC"/>
</dbReference>
<dbReference type="GO" id="GO:0019305">
    <property type="term" value="P:dTDP-rhamnose biosynthetic process"/>
    <property type="evidence" value="ECO:0007669"/>
    <property type="project" value="UniProtKB-UniPathway"/>
</dbReference>
<accession>A0A1G8HHN2</accession>
<dbReference type="InterPro" id="IPR029903">
    <property type="entry name" value="RmlD-like-bd"/>
</dbReference>
<dbReference type="InterPro" id="IPR005913">
    <property type="entry name" value="dTDP_dehydrorham_reduct"/>
</dbReference>
<dbReference type="InterPro" id="IPR036291">
    <property type="entry name" value="NAD(P)-bd_dom_sf"/>
</dbReference>
<dbReference type="FunFam" id="3.40.50.720:FF:000159">
    <property type="entry name" value="dTDP-4-dehydrorhamnose reductase"/>
    <property type="match status" value="1"/>
</dbReference>
<keyword evidence="2" id="KW-0560">Oxidoreductase</keyword>
<evidence type="ECO:0000256" key="1">
    <source>
        <dbReference type="ARBA" id="ARBA00010944"/>
    </source>
</evidence>
<dbReference type="Pfam" id="PF04321">
    <property type="entry name" value="RmlD_sub_bind"/>
    <property type="match status" value="1"/>
</dbReference>
<comment type="similarity">
    <text evidence="1 2">Belongs to the dTDP-4-dehydrorhamnose reductase family.</text>
</comment>
<gene>
    <name evidence="4" type="ORF">SAMN05443529_12551</name>
</gene>
<comment type="pathway">
    <text evidence="2">Carbohydrate biosynthesis; dTDP-L-rhamnose biosynthesis.</text>
</comment>
<keyword evidence="5" id="KW-1185">Reference proteome</keyword>
<evidence type="ECO:0000259" key="3">
    <source>
        <dbReference type="Pfam" id="PF04321"/>
    </source>
</evidence>
<dbReference type="Gene3D" id="3.90.25.10">
    <property type="entry name" value="UDP-galactose 4-epimerase, domain 1"/>
    <property type="match status" value="1"/>
</dbReference>
<reference evidence="5" key="1">
    <citation type="submission" date="2016-10" db="EMBL/GenBank/DDBJ databases">
        <authorList>
            <person name="Varghese N."/>
            <person name="Submissions S."/>
        </authorList>
    </citation>
    <scope>NUCLEOTIDE SEQUENCE [LARGE SCALE GENOMIC DNA]</scope>
    <source>
        <strain evidence="5">DSM 8344</strain>
    </source>
</reference>
<sequence>MRRVLVTGAKGQLGTDMVLCLQRHSELYRVFGYGRADLDITNGSQLAKIFEQVKPDIVIHTAAYTQVDQAETDRDRAYAVNALGTRNLVIEAEKYGAKFVYLSTDYVFDGQKETPYCEYDRTNPQTVYGQSKWAGEEFVLSLSNKYFIVRTSWVYGKYGVNFVKTMLRLGKEGKLLKVVDDQFGSPTYTVDLAGFLQQLIETERYGIYHASNSGSCSWYEFAKKIFEISGMEVDLNPCKTADFPRPAPRPEYSVLDHTGIRLNGFQDLRPWQEGLESFLSEKNFLKKF</sequence>
<dbReference type="SUPFAM" id="SSF51735">
    <property type="entry name" value="NAD(P)-binding Rossmann-fold domains"/>
    <property type="match status" value="1"/>
</dbReference>
<dbReference type="EMBL" id="FNCP01000025">
    <property type="protein sequence ID" value="SDI06194.1"/>
    <property type="molecule type" value="Genomic_DNA"/>
</dbReference>
<dbReference type="NCBIfam" id="TIGR01214">
    <property type="entry name" value="rmlD"/>
    <property type="match status" value="1"/>
</dbReference>
<dbReference type="Proteomes" id="UP000198656">
    <property type="component" value="Unassembled WGS sequence"/>
</dbReference>
<dbReference type="EC" id="1.1.1.133" evidence="2"/>
<dbReference type="CDD" id="cd05254">
    <property type="entry name" value="dTDP_HR_like_SDR_e"/>
    <property type="match status" value="1"/>
</dbReference>
<dbReference type="PANTHER" id="PTHR10491">
    <property type="entry name" value="DTDP-4-DEHYDRORHAMNOSE REDUCTASE"/>
    <property type="match status" value="1"/>
</dbReference>
<proteinExistence type="inferred from homology"/>
<comment type="function">
    <text evidence="2">Catalyzes the reduction of dTDP-6-deoxy-L-lyxo-4-hexulose to yield dTDP-L-rhamnose.</text>
</comment>
<dbReference type="OrthoDB" id="9803892at2"/>
<name>A0A1G8HHN2_9FIRM</name>
<dbReference type="PANTHER" id="PTHR10491:SF4">
    <property type="entry name" value="METHIONINE ADENOSYLTRANSFERASE 2 SUBUNIT BETA"/>
    <property type="match status" value="1"/>
</dbReference>
<feature type="domain" description="RmlD-like substrate binding" evidence="3">
    <location>
        <begin position="3"/>
        <end position="281"/>
    </location>
</feature>
<protein>
    <recommendedName>
        <fullName evidence="2">dTDP-4-dehydrorhamnose reductase</fullName>
        <ecNumber evidence="2">1.1.1.133</ecNumber>
    </recommendedName>
</protein>
<evidence type="ECO:0000313" key="4">
    <source>
        <dbReference type="EMBL" id="SDI06194.1"/>
    </source>
</evidence>
<keyword evidence="2" id="KW-0521">NADP</keyword>
<evidence type="ECO:0000256" key="2">
    <source>
        <dbReference type="RuleBase" id="RU364082"/>
    </source>
</evidence>
<dbReference type="Gene3D" id="3.40.50.720">
    <property type="entry name" value="NAD(P)-binding Rossmann-like Domain"/>
    <property type="match status" value="1"/>
</dbReference>
<dbReference type="GO" id="GO:0005829">
    <property type="term" value="C:cytosol"/>
    <property type="evidence" value="ECO:0007669"/>
    <property type="project" value="TreeGrafter"/>
</dbReference>
<organism evidence="4 5">
    <name type="scientific">Desulfosporosinus hippei DSM 8344</name>
    <dbReference type="NCBI Taxonomy" id="1121419"/>
    <lineage>
        <taxon>Bacteria</taxon>
        <taxon>Bacillati</taxon>
        <taxon>Bacillota</taxon>
        <taxon>Clostridia</taxon>
        <taxon>Eubacteriales</taxon>
        <taxon>Desulfitobacteriaceae</taxon>
        <taxon>Desulfosporosinus</taxon>
    </lineage>
</organism>
<dbReference type="RefSeq" id="WP_092335066.1">
    <property type="nucleotide sequence ID" value="NZ_FNCP01000025.1"/>
</dbReference>
<dbReference type="STRING" id="1121419.SAMN05443529_12551"/>
<dbReference type="UniPathway" id="UPA00124"/>
<dbReference type="AlphaFoldDB" id="A0A1G8HHN2"/>
<evidence type="ECO:0000313" key="5">
    <source>
        <dbReference type="Proteomes" id="UP000198656"/>
    </source>
</evidence>